<evidence type="ECO:0000256" key="1">
    <source>
        <dbReference type="SAM" id="MobiDB-lite"/>
    </source>
</evidence>
<dbReference type="PANTHER" id="PTHR10334">
    <property type="entry name" value="CYSTEINE-RICH SECRETORY PROTEIN-RELATED"/>
    <property type="match status" value="1"/>
</dbReference>
<evidence type="ECO:0000313" key="5">
    <source>
        <dbReference type="Proteomes" id="UP000033140"/>
    </source>
</evidence>
<evidence type="ECO:0000259" key="3">
    <source>
        <dbReference type="SMART" id="SM00198"/>
    </source>
</evidence>
<dbReference type="SUPFAM" id="SSF55797">
    <property type="entry name" value="PR-1-like"/>
    <property type="match status" value="1"/>
</dbReference>
<reference evidence="4 5" key="3">
    <citation type="journal article" date="2015" name="Genome Announc.">
        <title>Draft Genome Sequence of the Archiascomycetous Yeast Saitoella complicata.</title>
        <authorList>
            <person name="Yamauchi K."/>
            <person name="Kondo S."/>
            <person name="Hamamoto M."/>
            <person name="Takahashi Y."/>
            <person name="Ogura Y."/>
            <person name="Hayashi T."/>
            <person name="Nishida H."/>
        </authorList>
    </citation>
    <scope>NUCLEOTIDE SEQUENCE [LARGE SCALE GENOMIC DNA]</scope>
    <source>
        <strain evidence="4 5">NRRL Y-17804</strain>
    </source>
</reference>
<dbReference type="InterPro" id="IPR014044">
    <property type="entry name" value="CAP_dom"/>
</dbReference>
<dbReference type="InterPro" id="IPR035940">
    <property type="entry name" value="CAP_sf"/>
</dbReference>
<feature type="region of interest" description="Disordered" evidence="1">
    <location>
        <begin position="299"/>
        <end position="340"/>
    </location>
</feature>
<feature type="chain" id="PRO_5002430220" description="SCP domain-containing protein" evidence="2">
    <location>
        <begin position="21"/>
        <end position="499"/>
    </location>
</feature>
<dbReference type="Gene3D" id="3.40.33.10">
    <property type="entry name" value="CAP"/>
    <property type="match status" value="1"/>
</dbReference>
<reference evidence="4 5" key="1">
    <citation type="journal article" date="2011" name="J. Gen. Appl. Microbiol.">
        <title>Draft genome sequencing of the enigmatic yeast Saitoella complicata.</title>
        <authorList>
            <person name="Nishida H."/>
            <person name="Hamamoto M."/>
            <person name="Sugiyama J."/>
        </authorList>
    </citation>
    <scope>NUCLEOTIDE SEQUENCE [LARGE SCALE GENOMIC DNA]</scope>
    <source>
        <strain evidence="4 5">NRRL Y-17804</strain>
    </source>
</reference>
<sequence length="499" mass="50779">MKFNFSTLLAGLALSGAVSAKPLQKKRDIVWELDVTTTTTYVTAPTATSTVVVTDIEPVTTTTATIGEGSLTAYYTTTLGVPASSTPAVGQPVVIVSIGPVEVTVENQVYAVVAAGGSSTQVAYTTATPTTVTSLVTVQDGTTLAPATPTITNVVTAAPSASAVSLAADQVEETVVIPEGTLTIGSDTVTYPAQTVYVAVSALPVYTTYQYAAEVTTIINDEVTVQTTTLAGVTTTLPAPTTATSTVAASSSANNGGAVLATGTATSASSSSSSAVESSSSVALGSPLSRAASTTSTAAAATTTSSSSSTTPVTTSSTVSSSRTTTTTAASSSSSTTTSSAASATTTSSFIDSMLSWHNQYRAIHSAGAVTWNTTLATYAQNLADTCNFAHSGGPYGENLGIGTYNNPAYYVYLWYNEETQYDYSNPGFSESTGHFTQVVWDSTTEIGCGFATDCTTAAYPYYLVCEYAPPGNVEGAYRANVFPPSQTTSTPIPAQTIA</sequence>
<evidence type="ECO:0000313" key="4">
    <source>
        <dbReference type="EMBL" id="GAO46361.1"/>
    </source>
</evidence>
<proteinExistence type="predicted"/>
<evidence type="ECO:0000256" key="2">
    <source>
        <dbReference type="SAM" id="SignalP"/>
    </source>
</evidence>
<dbReference type="InterPro" id="IPR001283">
    <property type="entry name" value="CRISP-related"/>
</dbReference>
<comment type="caution">
    <text evidence="4">The sequence shown here is derived from an EMBL/GenBank/DDBJ whole genome shotgun (WGS) entry which is preliminary data.</text>
</comment>
<feature type="signal peptide" evidence="2">
    <location>
        <begin position="1"/>
        <end position="20"/>
    </location>
</feature>
<dbReference type="SMART" id="SM00198">
    <property type="entry name" value="SCP"/>
    <property type="match status" value="1"/>
</dbReference>
<protein>
    <recommendedName>
        <fullName evidence="3">SCP domain-containing protein</fullName>
    </recommendedName>
</protein>
<dbReference type="InterPro" id="IPR018244">
    <property type="entry name" value="Allrgn_V5/Tpx1_CS"/>
</dbReference>
<keyword evidence="5" id="KW-1185">Reference proteome</keyword>
<dbReference type="Proteomes" id="UP000033140">
    <property type="component" value="Unassembled WGS sequence"/>
</dbReference>
<dbReference type="AlphaFoldDB" id="A0A0E9N9H9"/>
<feature type="domain" description="SCP" evidence="3">
    <location>
        <begin position="349"/>
        <end position="476"/>
    </location>
</feature>
<dbReference type="STRING" id="698492.A0A0E9N9H9"/>
<organism evidence="4 5">
    <name type="scientific">Saitoella complicata (strain BCRC 22490 / CBS 7301 / JCM 7358 / NBRC 10748 / NRRL Y-17804)</name>
    <dbReference type="NCBI Taxonomy" id="698492"/>
    <lineage>
        <taxon>Eukaryota</taxon>
        <taxon>Fungi</taxon>
        <taxon>Dikarya</taxon>
        <taxon>Ascomycota</taxon>
        <taxon>Taphrinomycotina</taxon>
        <taxon>Taphrinomycotina incertae sedis</taxon>
        <taxon>Saitoella</taxon>
    </lineage>
</organism>
<dbReference type="OMA" id="WDSTTEI"/>
<reference evidence="4 5" key="2">
    <citation type="journal article" date="2014" name="J. Gen. Appl. Microbiol.">
        <title>The early diverging ascomycetous budding yeast Saitoella complicata has three histone deacetylases belonging to the Clr6, Hos2, and Rpd3 lineages.</title>
        <authorList>
            <person name="Nishida H."/>
            <person name="Matsumoto T."/>
            <person name="Kondo S."/>
            <person name="Hamamoto M."/>
            <person name="Yoshikawa H."/>
        </authorList>
    </citation>
    <scope>NUCLEOTIDE SEQUENCE [LARGE SCALE GENOMIC DNA]</scope>
    <source>
        <strain evidence="4 5">NRRL Y-17804</strain>
    </source>
</reference>
<dbReference type="PROSITE" id="PS01009">
    <property type="entry name" value="CRISP_1"/>
    <property type="match status" value="1"/>
</dbReference>
<dbReference type="PRINTS" id="PR00837">
    <property type="entry name" value="V5TPXLIKE"/>
</dbReference>
<dbReference type="EMBL" id="BACD03000003">
    <property type="protein sequence ID" value="GAO46361.1"/>
    <property type="molecule type" value="Genomic_DNA"/>
</dbReference>
<dbReference type="Pfam" id="PF00188">
    <property type="entry name" value="CAP"/>
    <property type="match status" value="1"/>
</dbReference>
<accession>A0A0E9N9H9</accession>
<dbReference type="GO" id="GO:0005576">
    <property type="term" value="C:extracellular region"/>
    <property type="evidence" value="ECO:0007669"/>
    <property type="project" value="InterPro"/>
</dbReference>
<keyword evidence="2" id="KW-0732">Signal</keyword>
<name>A0A0E9N9H9_SAICN</name>
<gene>
    <name evidence="4" type="ORF">G7K_0592-t1</name>
</gene>